<dbReference type="PROSITE" id="PS00018">
    <property type="entry name" value="EF_HAND_1"/>
    <property type="match status" value="1"/>
</dbReference>
<evidence type="ECO:0000259" key="1">
    <source>
        <dbReference type="Pfam" id="PF22936"/>
    </source>
</evidence>
<reference evidence="3" key="1">
    <citation type="submission" date="2024-07" db="EMBL/GenBank/DDBJ databases">
        <title>Two chromosome-level genome assemblies of Korean endemic species Abeliophyllum distichum and Forsythia ovata (Oleaceae).</title>
        <authorList>
            <person name="Jang H."/>
        </authorList>
    </citation>
    <scope>NUCLEOTIDE SEQUENCE [LARGE SCALE GENOMIC DNA]</scope>
</reference>
<gene>
    <name evidence="2" type="ORF">Adt_40935</name>
</gene>
<dbReference type="InterPro" id="IPR054722">
    <property type="entry name" value="PolX-like_BBD"/>
</dbReference>
<sequence length="221" mass="24375">MTGHIVDTCYFIHGFPPGHKFHGKDVKSRNKRFTNADIVHTLDPNKGKTLTAKEYEQIMALLNNKTGNDKPHINTSGINSSTTSLSNSWIINSGATDHVTKDGIVENKSMAKHKTVQLPDGCHALIKSVGAVDLGNNMIVGDVLHVPNFKVNLLSINSSINKSFTFSKFSAWVWIPASASSRVWSGTVILKSKAFAVSCFWMVRTSVKDVRMFKVFLLVVE</sequence>
<accession>A0ABD1PQ38</accession>
<dbReference type="AlphaFoldDB" id="A0ABD1PQ38"/>
<proteinExistence type="predicted"/>
<dbReference type="EMBL" id="JBFOLK010000013">
    <property type="protein sequence ID" value="KAL2465084.1"/>
    <property type="molecule type" value="Genomic_DNA"/>
</dbReference>
<feature type="domain" description="Retrovirus-related Pol polyprotein from transposon TNT 1-94-like beta-barrel" evidence="1">
    <location>
        <begin position="89"/>
        <end position="162"/>
    </location>
</feature>
<organism evidence="2 3">
    <name type="scientific">Abeliophyllum distichum</name>
    <dbReference type="NCBI Taxonomy" id="126358"/>
    <lineage>
        <taxon>Eukaryota</taxon>
        <taxon>Viridiplantae</taxon>
        <taxon>Streptophyta</taxon>
        <taxon>Embryophyta</taxon>
        <taxon>Tracheophyta</taxon>
        <taxon>Spermatophyta</taxon>
        <taxon>Magnoliopsida</taxon>
        <taxon>eudicotyledons</taxon>
        <taxon>Gunneridae</taxon>
        <taxon>Pentapetalae</taxon>
        <taxon>asterids</taxon>
        <taxon>lamiids</taxon>
        <taxon>Lamiales</taxon>
        <taxon>Oleaceae</taxon>
        <taxon>Forsythieae</taxon>
        <taxon>Abeliophyllum</taxon>
    </lineage>
</organism>
<protein>
    <recommendedName>
        <fullName evidence="1">Retrovirus-related Pol polyprotein from transposon TNT 1-94-like beta-barrel domain-containing protein</fullName>
    </recommendedName>
</protein>
<dbReference type="Proteomes" id="UP001604336">
    <property type="component" value="Unassembled WGS sequence"/>
</dbReference>
<evidence type="ECO:0000313" key="3">
    <source>
        <dbReference type="Proteomes" id="UP001604336"/>
    </source>
</evidence>
<dbReference type="Pfam" id="PF22936">
    <property type="entry name" value="Pol_BBD"/>
    <property type="match status" value="1"/>
</dbReference>
<comment type="caution">
    <text evidence="2">The sequence shown here is derived from an EMBL/GenBank/DDBJ whole genome shotgun (WGS) entry which is preliminary data.</text>
</comment>
<dbReference type="InterPro" id="IPR018247">
    <property type="entry name" value="EF_Hand_1_Ca_BS"/>
</dbReference>
<keyword evidence="3" id="KW-1185">Reference proteome</keyword>
<evidence type="ECO:0000313" key="2">
    <source>
        <dbReference type="EMBL" id="KAL2465084.1"/>
    </source>
</evidence>
<name>A0ABD1PQ38_9LAMI</name>